<name>A0AC34F0N5_9BILA</name>
<organism evidence="1 2">
    <name type="scientific">Panagrolaimus sp. ES5</name>
    <dbReference type="NCBI Taxonomy" id="591445"/>
    <lineage>
        <taxon>Eukaryota</taxon>
        <taxon>Metazoa</taxon>
        <taxon>Ecdysozoa</taxon>
        <taxon>Nematoda</taxon>
        <taxon>Chromadorea</taxon>
        <taxon>Rhabditida</taxon>
        <taxon>Tylenchina</taxon>
        <taxon>Panagrolaimomorpha</taxon>
        <taxon>Panagrolaimoidea</taxon>
        <taxon>Panagrolaimidae</taxon>
        <taxon>Panagrolaimus</taxon>
    </lineage>
</organism>
<reference evidence="2" key="1">
    <citation type="submission" date="2022-11" db="UniProtKB">
        <authorList>
            <consortium name="WormBaseParasite"/>
        </authorList>
    </citation>
    <scope>IDENTIFICATION</scope>
</reference>
<dbReference type="Proteomes" id="UP000887579">
    <property type="component" value="Unplaced"/>
</dbReference>
<evidence type="ECO:0000313" key="2">
    <source>
        <dbReference type="WBParaSite" id="ES5_v2.g10665.t1"/>
    </source>
</evidence>
<proteinExistence type="predicted"/>
<protein>
    <submittedName>
        <fullName evidence="2">Uncharacterized protein</fullName>
    </submittedName>
</protein>
<accession>A0AC34F0N5</accession>
<sequence length="189" mass="22070">MNTSTFVAKLAESPVRIPWPGGPSLKQYFSFPESMVYYTAKNPSTSKYYSKIIQSCKYYFQKQPILAVTKIDNENIICSDEKCICSHCYNCCVKIDINKISNKFWLTNTFSLEASDSRNFISMISPKIYRCEIVYLYFIDKNIIYDDFKMLGSHAKQIYLEYVQIKYKNGSTVMLEQILEVIPNVVKFY</sequence>
<dbReference type="WBParaSite" id="ES5_v2.g10665.t1">
    <property type="protein sequence ID" value="ES5_v2.g10665.t1"/>
    <property type="gene ID" value="ES5_v2.g10665"/>
</dbReference>
<evidence type="ECO:0000313" key="1">
    <source>
        <dbReference type="Proteomes" id="UP000887579"/>
    </source>
</evidence>